<evidence type="ECO:0000256" key="5">
    <source>
        <dbReference type="ARBA" id="ARBA00022824"/>
    </source>
</evidence>
<keyword evidence="6 10" id="KW-1133">Transmembrane helix</keyword>
<dbReference type="AlphaFoldDB" id="A0A8S9P1E3"/>
<dbReference type="Proteomes" id="UP000712600">
    <property type="component" value="Unassembled WGS sequence"/>
</dbReference>
<evidence type="ECO:0000256" key="10">
    <source>
        <dbReference type="SAM" id="Phobius"/>
    </source>
</evidence>
<gene>
    <name evidence="11" type="ORF">F2Q69_00006609</name>
</gene>
<evidence type="ECO:0000256" key="7">
    <source>
        <dbReference type="ARBA" id="ARBA00023136"/>
    </source>
</evidence>
<dbReference type="SUPFAM" id="SSF53187">
    <property type="entry name" value="Zn-dependent exopeptidases"/>
    <property type="match status" value="1"/>
</dbReference>
<evidence type="ECO:0000313" key="11">
    <source>
        <dbReference type="EMBL" id="KAF3509459.1"/>
    </source>
</evidence>
<dbReference type="InterPro" id="IPR018247">
    <property type="entry name" value="EF_Hand_1_Ca_BS"/>
</dbReference>
<evidence type="ECO:0000256" key="1">
    <source>
        <dbReference type="ARBA" id="ARBA00004389"/>
    </source>
</evidence>
<dbReference type="PROSITE" id="PS00018">
    <property type="entry name" value="EF_HAND_1"/>
    <property type="match status" value="1"/>
</dbReference>
<dbReference type="Gene3D" id="3.40.630.10">
    <property type="entry name" value="Zn peptidases"/>
    <property type="match status" value="1"/>
</dbReference>
<name>A0A8S9P1E3_BRACR</name>
<evidence type="ECO:0000256" key="6">
    <source>
        <dbReference type="ARBA" id="ARBA00022989"/>
    </source>
</evidence>
<feature type="transmembrane region" description="Helical" evidence="10">
    <location>
        <begin position="568"/>
        <end position="592"/>
    </location>
</feature>
<evidence type="ECO:0000256" key="4">
    <source>
        <dbReference type="ARBA" id="ARBA00022729"/>
    </source>
</evidence>
<feature type="region of interest" description="Disordered" evidence="9">
    <location>
        <begin position="88"/>
        <end position="141"/>
    </location>
</feature>
<keyword evidence="5" id="KW-0256">Endoplasmic reticulum</keyword>
<dbReference type="EMBL" id="QGKX02001521">
    <property type="protein sequence ID" value="KAF3509459.1"/>
    <property type="molecule type" value="Genomic_DNA"/>
</dbReference>
<dbReference type="GO" id="GO:0005789">
    <property type="term" value="C:endoplasmic reticulum membrane"/>
    <property type="evidence" value="ECO:0007669"/>
    <property type="project" value="UniProtKB-SubCell"/>
</dbReference>
<keyword evidence="4" id="KW-0732">Signal</keyword>
<dbReference type="InterPro" id="IPR016574">
    <property type="entry name" value="Nicalin"/>
</dbReference>
<protein>
    <recommendedName>
        <fullName evidence="13">Nicalin</fullName>
    </recommendedName>
</protein>
<sequence length="610" mass="67245">MVGAYHDTTPCDVTKLVITVHRRGNQETAASLTSATIVFLSSRRSRSRRPNLNRSPDEAACTHGNCVIRPRALHAPLPEIMSAASPPSAATVLRRSSSVSRHCPPPLPPANFPERRHRPPPSLPVSVAGDSPVTRPTRPSRLELSKTDTETDFCMPDCMEVQPTLVDRLSCSLGVSIKRLRAFPVYFAFENEETDTMLADVKKNDALGQQATATTGGYKLVISVSEPRKIASPTITNIQLEFVHPTVQFPCKEGWLPGSRADGDSNQLSTIAVVASYDTFGAAPALSVGSDSNGSGVVALLEVARLFSTLYSNPKTRGRYNLLFALTSGGPYNYEGTQKWLKSLDQRMRESIDYAICLNSVGSWDNELLVHVSKPPENAYIKQIFEGFSNVAEDLGFQVSLKHKKINISNSRVAWEHEQFSRLRVTAATVSELLTPPELLESAGSLSDTRQHVNEDSIIKGVKLVAESLARHIYGHQGKDIQIFADNSSLAVNRFYVKSWLDGLSQTPRVAPFLSKNEPLIMALKKELEDYTAEVSIQQESLDGIFTFYDSTKASLNIYQVASVTFDLLLLLVLGSYLIMLFSFLVITTRGLDDLISIFRRPPSRKMKIA</sequence>
<evidence type="ECO:0000313" key="12">
    <source>
        <dbReference type="Proteomes" id="UP000712600"/>
    </source>
</evidence>
<proteinExistence type="inferred from homology"/>
<evidence type="ECO:0000256" key="2">
    <source>
        <dbReference type="ARBA" id="ARBA00007717"/>
    </source>
</evidence>
<keyword evidence="8" id="KW-0325">Glycoprotein</keyword>
<dbReference type="PANTHER" id="PTHR31826">
    <property type="entry name" value="NICALIN"/>
    <property type="match status" value="1"/>
</dbReference>
<evidence type="ECO:0000256" key="8">
    <source>
        <dbReference type="ARBA" id="ARBA00023180"/>
    </source>
</evidence>
<dbReference type="CDD" id="cd03882">
    <property type="entry name" value="M28_nicalin_like"/>
    <property type="match status" value="1"/>
</dbReference>
<reference evidence="11" key="1">
    <citation type="submission" date="2019-12" db="EMBL/GenBank/DDBJ databases">
        <title>Genome sequencing and annotation of Brassica cretica.</title>
        <authorList>
            <person name="Studholme D.J."/>
            <person name="Sarris P."/>
        </authorList>
    </citation>
    <scope>NUCLEOTIDE SEQUENCE</scope>
    <source>
        <strain evidence="11">PFS-109/04</strain>
        <tissue evidence="11">Leaf</tissue>
    </source>
</reference>
<dbReference type="GO" id="GO:0009966">
    <property type="term" value="P:regulation of signal transduction"/>
    <property type="evidence" value="ECO:0007669"/>
    <property type="project" value="InterPro"/>
</dbReference>
<dbReference type="Pfam" id="PF05450">
    <property type="entry name" value="Nicastrin"/>
    <property type="match status" value="1"/>
</dbReference>
<evidence type="ECO:0008006" key="13">
    <source>
        <dbReference type="Google" id="ProtNLM"/>
    </source>
</evidence>
<evidence type="ECO:0000256" key="3">
    <source>
        <dbReference type="ARBA" id="ARBA00022692"/>
    </source>
</evidence>
<keyword evidence="3 10" id="KW-0812">Transmembrane</keyword>
<organism evidence="11 12">
    <name type="scientific">Brassica cretica</name>
    <name type="common">Mustard</name>
    <dbReference type="NCBI Taxonomy" id="69181"/>
    <lineage>
        <taxon>Eukaryota</taxon>
        <taxon>Viridiplantae</taxon>
        <taxon>Streptophyta</taxon>
        <taxon>Embryophyta</taxon>
        <taxon>Tracheophyta</taxon>
        <taxon>Spermatophyta</taxon>
        <taxon>Magnoliopsida</taxon>
        <taxon>eudicotyledons</taxon>
        <taxon>Gunneridae</taxon>
        <taxon>Pentapetalae</taxon>
        <taxon>rosids</taxon>
        <taxon>malvids</taxon>
        <taxon>Brassicales</taxon>
        <taxon>Brassicaceae</taxon>
        <taxon>Brassiceae</taxon>
        <taxon>Brassica</taxon>
    </lineage>
</organism>
<comment type="caution">
    <text evidence="11">The sequence shown here is derived from an EMBL/GenBank/DDBJ whole genome shotgun (WGS) entry which is preliminary data.</text>
</comment>
<accession>A0A8S9P1E3</accession>
<comment type="subcellular location">
    <subcellularLocation>
        <location evidence="1">Endoplasmic reticulum membrane</location>
        <topology evidence="1">Single-pass membrane protein</topology>
    </subcellularLocation>
</comment>
<evidence type="ECO:0000256" key="9">
    <source>
        <dbReference type="SAM" id="MobiDB-lite"/>
    </source>
</evidence>
<keyword evidence="7 10" id="KW-0472">Membrane</keyword>
<comment type="similarity">
    <text evidence="2">Belongs to the nicastrin family.</text>
</comment>